<sequence length="88" mass="9859">MAVEGMSYPSALKELAGKDYVFQIRFTPYITLNHRTFTVSAISSNKQSPVIYVECGQAPDAVEAVGIVKSPVQFYILRLLVRYCPLWA</sequence>
<protein>
    <submittedName>
        <fullName evidence="1">Uncharacterized protein</fullName>
    </submittedName>
</protein>
<comment type="caution">
    <text evidence="1">The sequence shown here is derived from an EMBL/GenBank/DDBJ whole genome shotgun (WGS) entry which is preliminary data.</text>
</comment>
<gene>
    <name evidence="1" type="ORF">DY000_02049261</name>
</gene>
<evidence type="ECO:0000313" key="1">
    <source>
        <dbReference type="EMBL" id="KAF3611961.1"/>
    </source>
</evidence>
<dbReference type="Proteomes" id="UP000266723">
    <property type="component" value="Unassembled WGS sequence"/>
</dbReference>
<proteinExistence type="predicted"/>
<evidence type="ECO:0000313" key="2">
    <source>
        <dbReference type="Proteomes" id="UP000266723"/>
    </source>
</evidence>
<reference evidence="1 2" key="1">
    <citation type="journal article" date="2020" name="BMC Genomics">
        <title>Intraspecific diversification of the crop wild relative Brassica cretica Lam. using demographic model selection.</title>
        <authorList>
            <person name="Kioukis A."/>
            <person name="Michalopoulou V.A."/>
            <person name="Briers L."/>
            <person name="Pirintsos S."/>
            <person name="Studholme D.J."/>
            <person name="Pavlidis P."/>
            <person name="Sarris P.F."/>
        </authorList>
    </citation>
    <scope>NUCLEOTIDE SEQUENCE [LARGE SCALE GENOMIC DNA]</scope>
    <source>
        <strain evidence="2">cv. PFS-1207/04</strain>
    </source>
</reference>
<dbReference type="EMBL" id="QGKV02000297">
    <property type="protein sequence ID" value="KAF3611961.1"/>
    <property type="molecule type" value="Genomic_DNA"/>
</dbReference>
<organism evidence="1 2">
    <name type="scientific">Brassica cretica</name>
    <name type="common">Mustard</name>
    <dbReference type="NCBI Taxonomy" id="69181"/>
    <lineage>
        <taxon>Eukaryota</taxon>
        <taxon>Viridiplantae</taxon>
        <taxon>Streptophyta</taxon>
        <taxon>Embryophyta</taxon>
        <taxon>Tracheophyta</taxon>
        <taxon>Spermatophyta</taxon>
        <taxon>Magnoliopsida</taxon>
        <taxon>eudicotyledons</taxon>
        <taxon>Gunneridae</taxon>
        <taxon>Pentapetalae</taxon>
        <taxon>rosids</taxon>
        <taxon>malvids</taxon>
        <taxon>Brassicales</taxon>
        <taxon>Brassicaceae</taxon>
        <taxon>Brassiceae</taxon>
        <taxon>Brassica</taxon>
    </lineage>
</organism>
<keyword evidence="2" id="KW-1185">Reference proteome</keyword>
<accession>A0ABQ7F7C7</accession>
<name>A0ABQ7F7C7_BRACR</name>